<dbReference type="InterPro" id="IPR013520">
    <property type="entry name" value="Ribonucl_H"/>
</dbReference>
<name>A0A517Y874_9BACT</name>
<evidence type="ECO:0000313" key="5">
    <source>
        <dbReference type="EMBL" id="QDU26440.1"/>
    </source>
</evidence>
<gene>
    <name evidence="5" type="ORF">ETAA8_15180</name>
</gene>
<keyword evidence="6" id="KW-1185">Reference proteome</keyword>
<keyword evidence="3" id="KW-0269">Exonuclease</keyword>
<dbReference type="Gene3D" id="3.30.420.10">
    <property type="entry name" value="Ribonuclease H-like superfamily/Ribonuclease H"/>
    <property type="match status" value="1"/>
</dbReference>
<dbReference type="SMART" id="SM00479">
    <property type="entry name" value="EXOIII"/>
    <property type="match status" value="1"/>
</dbReference>
<evidence type="ECO:0000256" key="2">
    <source>
        <dbReference type="ARBA" id="ARBA00022801"/>
    </source>
</evidence>
<organism evidence="5 6">
    <name type="scientific">Anatilimnocola aggregata</name>
    <dbReference type="NCBI Taxonomy" id="2528021"/>
    <lineage>
        <taxon>Bacteria</taxon>
        <taxon>Pseudomonadati</taxon>
        <taxon>Planctomycetota</taxon>
        <taxon>Planctomycetia</taxon>
        <taxon>Pirellulales</taxon>
        <taxon>Pirellulaceae</taxon>
        <taxon>Anatilimnocola</taxon>
    </lineage>
</organism>
<dbReference type="KEGG" id="aagg:ETAA8_15180"/>
<dbReference type="InterPro" id="IPR047201">
    <property type="entry name" value="ERI-1_3'hExo-like"/>
</dbReference>
<keyword evidence="2" id="KW-0378">Hydrolase</keyword>
<dbReference type="PANTHER" id="PTHR23044">
    <property type="entry name" value="3'-5' EXONUCLEASE ERI1-RELATED"/>
    <property type="match status" value="1"/>
</dbReference>
<dbReference type="PANTHER" id="PTHR23044:SF61">
    <property type="entry name" value="3'-5' EXORIBONUCLEASE 1-RELATED"/>
    <property type="match status" value="1"/>
</dbReference>
<dbReference type="InterPro" id="IPR012337">
    <property type="entry name" value="RNaseH-like_sf"/>
</dbReference>
<evidence type="ECO:0000259" key="4">
    <source>
        <dbReference type="SMART" id="SM00479"/>
    </source>
</evidence>
<dbReference type="Pfam" id="PF00929">
    <property type="entry name" value="RNase_T"/>
    <property type="match status" value="1"/>
</dbReference>
<dbReference type="OrthoDB" id="159416at2"/>
<dbReference type="RefSeq" id="WP_145087002.1">
    <property type="nucleotide sequence ID" value="NZ_CP036274.1"/>
</dbReference>
<dbReference type="SUPFAM" id="SSF53098">
    <property type="entry name" value="Ribonuclease H-like"/>
    <property type="match status" value="1"/>
</dbReference>
<protein>
    <submittedName>
        <fullName evidence="5">Sporulation inhibitor KapD</fullName>
    </submittedName>
</protein>
<sequence>MAKLFDQVLVVDIESTCWQGYPPAGQISEIIEVGLCPVDVKKLARLEKRSLLIKPIRSKISEFCTKLTTLTDEHFRAAGTLADAVGILKKEYRSPDRLWASWGDYDRRQFERVCKELTVPYPFGVGHLNIKTLFAVAYGDNGEMGLDEACERIGLPLEGTHHRGHDDAWNIAGIFCHLLQKFRLGGTLVA</sequence>
<keyword evidence="1" id="KW-0540">Nuclease</keyword>
<feature type="domain" description="Exonuclease" evidence="4">
    <location>
        <begin position="7"/>
        <end position="184"/>
    </location>
</feature>
<dbReference type="Proteomes" id="UP000315017">
    <property type="component" value="Chromosome"/>
</dbReference>
<dbReference type="CDD" id="cd06133">
    <property type="entry name" value="ERI-1_3'hExo_like"/>
    <property type="match status" value="1"/>
</dbReference>
<dbReference type="AlphaFoldDB" id="A0A517Y874"/>
<evidence type="ECO:0000256" key="1">
    <source>
        <dbReference type="ARBA" id="ARBA00022722"/>
    </source>
</evidence>
<proteinExistence type="predicted"/>
<accession>A0A517Y874</accession>
<reference evidence="5 6" key="1">
    <citation type="submission" date="2019-02" db="EMBL/GenBank/DDBJ databases">
        <title>Deep-cultivation of Planctomycetes and their phenomic and genomic characterization uncovers novel biology.</title>
        <authorList>
            <person name="Wiegand S."/>
            <person name="Jogler M."/>
            <person name="Boedeker C."/>
            <person name="Pinto D."/>
            <person name="Vollmers J."/>
            <person name="Rivas-Marin E."/>
            <person name="Kohn T."/>
            <person name="Peeters S.H."/>
            <person name="Heuer A."/>
            <person name="Rast P."/>
            <person name="Oberbeckmann S."/>
            <person name="Bunk B."/>
            <person name="Jeske O."/>
            <person name="Meyerdierks A."/>
            <person name="Storesund J.E."/>
            <person name="Kallscheuer N."/>
            <person name="Luecker S."/>
            <person name="Lage O.M."/>
            <person name="Pohl T."/>
            <person name="Merkel B.J."/>
            <person name="Hornburger P."/>
            <person name="Mueller R.-W."/>
            <person name="Bruemmer F."/>
            <person name="Labrenz M."/>
            <person name="Spormann A.M."/>
            <person name="Op den Camp H."/>
            <person name="Overmann J."/>
            <person name="Amann R."/>
            <person name="Jetten M.S.M."/>
            <person name="Mascher T."/>
            <person name="Medema M.H."/>
            <person name="Devos D.P."/>
            <person name="Kaster A.-K."/>
            <person name="Ovreas L."/>
            <person name="Rohde M."/>
            <person name="Galperin M.Y."/>
            <person name="Jogler C."/>
        </authorList>
    </citation>
    <scope>NUCLEOTIDE SEQUENCE [LARGE SCALE GENOMIC DNA]</scope>
    <source>
        <strain evidence="5 6">ETA_A8</strain>
    </source>
</reference>
<dbReference type="GO" id="GO:0003676">
    <property type="term" value="F:nucleic acid binding"/>
    <property type="evidence" value="ECO:0007669"/>
    <property type="project" value="InterPro"/>
</dbReference>
<evidence type="ECO:0000256" key="3">
    <source>
        <dbReference type="ARBA" id="ARBA00022839"/>
    </source>
</evidence>
<evidence type="ECO:0000313" key="6">
    <source>
        <dbReference type="Proteomes" id="UP000315017"/>
    </source>
</evidence>
<dbReference type="GO" id="GO:0000175">
    <property type="term" value="F:3'-5'-RNA exonuclease activity"/>
    <property type="evidence" value="ECO:0007669"/>
    <property type="project" value="InterPro"/>
</dbReference>
<dbReference type="InterPro" id="IPR051274">
    <property type="entry name" value="3-5_Exoribonuclease"/>
</dbReference>
<dbReference type="EMBL" id="CP036274">
    <property type="protein sequence ID" value="QDU26440.1"/>
    <property type="molecule type" value="Genomic_DNA"/>
</dbReference>
<dbReference type="GO" id="GO:0006259">
    <property type="term" value="P:DNA metabolic process"/>
    <property type="evidence" value="ECO:0007669"/>
    <property type="project" value="UniProtKB-ARBA"/>
</dbReference>
<dbReference type="InterPro" id="IPR036397">
    <property type="entry name" value="RNaseH_sf"/>
</dbReference>